<proteinExistence type="predicted"/>
<comment type="caution">
    <text evidence="8">The sequence shown here is derived from an EMBL/GenBank/DDBJ whole genome shotgun (WGS) entry which is preliminary data.</text>
</comment>
<accession>A0A9P3LCC5</accession>
<dbReference type="InterPro" id="IPR001876">
    <property type="entry name" value="Znf_RanBP2"/>
</dbReference>
<dbReference type="InterPro" id="IPR053000">
    <property type="entry name" value="WSS1-like_metalloprotease"/>
</dbReference>
<feature type="region of interest" description="Disordered" evidence="5">
    <location>
        <begin position="174"/>
        <end position="209"/>
    </location>
</feature>
<dbReference type="PROSITE" id="PS50199">
    <property type="entry name" value="ZF_RANBP2_2"/>
    <property type="match status" value="1"/>
</dbReference>
<feature type="compositionally biased region" description="Basic and acidic residues" evidence="5">
    <location>
        <begin position="246"/>
        <end position="259"/>
    </location>
</feature>
<name>A0A9P3LCC5_9APHY</name>
<dbReference type="SMART" id="SM00547">
    <property type="entry name" value="ZnF_RBZ"/>
    <property type="match status" value="1"/>
</dbReference>
<evidence type="ECO:0000259" key="7">
    <source>
        <dbReference type="PROSITE" id="PS51397"/>
    </source>
</evidence>
<sequence>MVHLRLNEREANPNPFVNFITPLPARDSAAEEDARQLLRALAAQVKPVMKAHGFTVNSFEEYEHNKVFLGRNWNAGETIEIVLRGAGGGYLPTYALMSTLCHELAHIKHMNHGPGFQALWAQLRREVRELQNKGYYGDGYWSSGTRLADSARTGGEGIDAGDLPEYLCGGAHSRARPASFGRRRRRRQAGPSNHTGAQTARKRKAGGRVTAKDAFLGGGRALNEDVADEDAKKAGAGFRKKAGSKRAREERALAAERRLLALQQKPGQPSSAAHEEDDDGASDSDEGPEIQETDQDRRRAMQESMGGGDDLSKLKASFKDFEDDFLLPDAGPSSPSPDLSCDVQQLSGRSSTAATSSGPSSKGKVRATDEASGGKAGQKSITNFIDVDADRPSKKPKLSYGALVEDEVKYRKKEALGMVGNGRTLGGSSARRQPASRRMDDRERPRPELLDLTQEDALLGSPAAEDGSWECLVCTLSNEPGHLACSACATPRGESSWSGTSV</sequence>
<dbReference type="InterPro" id="IPR036443">
    <property type="entry name" value="Znf_RanBP2_sf"/>
</dbReference>
<keyword evidence="3" id="KW-0862">Zinc</keyword>
<dbReference type="GO" id="GO:0008237">
    <property type="term" value="F:metallopeptidase activity"/>
    <property type="evidence" value="ECO:0007669"/>
    <property type="project" value="TreeGrafter"/>
</dbReference>
<evidence type="ECO:0000313" key="9">
    <source>
        <dbReference type="Proteomes" id="UP000703269"/>
    </source>
</evidence>
<evidence type="ECO:0000313" key="8">
    <source>
        <dbReference type="EMBL" id="GJE88737.1"/>
    </source>
</evidence>
<feature type="compositionally biased region" description="Basic and acidic residues" evidence="5">
    <location>
        <begin position="310"/>
        <end position="320"/>
    </location>
</feature>
<feature type="region of interest" description="Disordered" evidence="5">
    <location>
        <begin position="227"/>
        <end position="398"/>
    </location>
</feature>
<dbReference type="Proteomes" id="UP000703269">
    <property type="component" value="Unassembled WGS sequence"/>
</dbReference>
<dbReference type="AlphaFoldDB" id="A0A9P3LCC5"/>
<feature type="compositionally biased region" description="Basic and acidic residues" evidence="5">
    <location>
        <begin position="437"/>
        <end position="449"/>
    </location>
</feature>
<evidence type="ECO:0000256" key="4">
    <source>
        <dbReference type="PROSITE-ProRule" id="PRU00322"/>
    </source>
</evidence>
<dbReference type="PROSITE" id="PS51397">
    <property type="entry name" value="WLM"/>
    <property type="match status" value="1"/>
</dbReference>
<dbReference type="PANTHER" id="PTHR46622">
    <property type="entry name" value="DNA-DEPENDENT METALLOPROTEASE WSS1"/>
    <property type="match status" value="1"/>
</dbReference>
<dbReference type="GO" id="GO:0008270">
    <property type="term" value="F:zinc ion binding"/>
    <property type="evidence" value="ECO:0007669"/>
    <property type="project" value="UniProtKB-KW"/>
</dbReference>
<gene>
    <name evidence="8" type="ORF">PsYK624_048200</name>
</gene>
<dbReference type="OrthoDB" id="447842at2759"/>
<organism evidence="8 9">
    <name type="scientific">Phanerochaete sordida</name>
    <dbReference type="NCBI Taxonomy" id="48140"/>
    <lineage>
        <taxon>Eukaryota</taxon>
        <taxon>Fungi</taxon>
        <taxon>Dikarya</taxon>
        <taxon>Basidiomycota</taxon>
        <taxon>Agaricomycotina</taxon>
        <taxon>Agaricomycetes</taxon>
        <taxon>Polyporales</taxon>
        <taxon>Phanerochaetaceae</taxon>
        <taxon>Phanerochaete</taxon>
    </lineage>
</organism>
<feature type="domain" description="WLM" evidence="7">
    <location>
        <begin position="8"/>
        <end position="260"/>
    </location>
</feature>
<dbReference type="Pfam" id="PF08325">
    <property type="entry name" value="WLM"/>
    <property type="match status" value="1"/>
</dbReference>
<keyword evidence="9" id="KW-1185">Reference proteome</keyword>
<evidence type="ECO:0000256" key="5">
    <source>
        <dbReference type="SAM" id="MobiDB-lite"/>
    </source>
</evidence>
<dbReference type="PROSITE" id="PS01358">
    <property type="entry name" value="ZF_RANBP2_1"/>
    <property type="match status" value="1"/>
</dbReference>
<reference evidence="8 9" key="1">
    <citation type="submission" date="2021-08" db="EMBL/GenBank/DDBJ databases">
        <title>Draft Genome Sequence of Phanerochaete sordida strain YK-624.</title>
        <authorList>
            <person name="Mori T."/>
            <person name="Dohra H."/>
            <person name="Suzuki T."/>
            <person name="Kawagishi H."/>
            <person name="Hirai H."/>
        </authorList>
    </citation>
    <scope>NUCLEOTIDE SEQUENCE [LARGE SCALE GENOMIC DNA]</scope>
    <source>
        <strain evidence="8 9">YK-624</strain>
    </source>
</reference>
<dbReference type="Gene3D" id="3.30.2010.10">
    <property type="entry name" value="Metalloproteases ('zincins'), catalytic domain"/>
    <property type="match status" value="1"/>
</dbReference>
<dbReference type="SUPFAM" id="SSF90209">
    <property type="entry name" value="Ran binding protein zinc finger-like"/>
    <property type="match status" value="1"/>
</dbReference>
<evidence type="ECO:0000256" key="2">
    <source>
        <dbReference type="ARBA" id="ARBA00022771"/>
    </source>
</evidence>
<protein>
    <submittedName>
        <fullName evidence="8">WLM-domain-containing protein</fullName>
    </submittedName>
</protein>
<dbReference type="Gene3D" id="4.10.1060.10">
    <property type="entry name" value="Zinc finger, RanBP2-type"/>
    <property type="match status" value="1"/>
</dbReference>
<feature type="compositionally biased region" description="Low complexity" evidence="5">
    <location>
        <begin position="347"/>
        <end position="361"/>
    </location>
</feature>
<evidence type="ECO:0000256" key="1">
    <source>
        <dbReference type="ARBA" id="ARBA00022723"/>
    </source>
</evidence>
<feature type="domain" description="RanBP2-type" evidence="6">
    <location>
        <begin position="465"/>
        <end position="494"/>
    </location>
</feature>
<feature type="compositionally biased region" description="Acidic residues" evidence="5">
    <location>
        <begin position="275"/>
        <end position="293"/>
    </location>
</feature>
<evidence type="ECO:0000259" key="6">
    <source>
        <dbReference type="PROSITE" id="PS50199"/>
    </source>
</evidence>
<dbReference type="GO" id="GO:0005634">
    <property type="term" value="C:nucleus"/>
    <property type="evidence" value="ECO:0007669"/>
    <property type="project" value="TreeGrafter"/>
</dbReference>
<dbReference type="EMBL" id="BPQB01000010">
    <property type="protein sequence ID" value="GJE88737.1"/>
    <property type="molecule type" value="Genomic_DNA"/>
</dbReference>
<dbReference type="InterPro" id="IPR013536">
    <property type="entry name" value="WLM_dom"/>
</dbReference>
<feature type="region of interest" description="Disordered" evidence="5">
    <location>
        <begin position="419"/>
        <end position="455"/>
    </location>
</feature>
<keyword evidence="1" id="KW-0479">Metal-binding</keyword>
<evidence type="ECO:0000256" key="3">
    <source>
        <dbReference type="ARBA" id="ARBA00022833"/>
    </source>
</evidence>
<keyword evidence="2 4" id="KW-0863">Zinc-finger</keyword>
<dbReference type="PANTHER" id="PTHR46622:SF1">
    <property type="entry name" value="DNA-DEPENDENT METALLOPROTEASE WSS1"/>
    <property type="match status" value="1"/>
</dbReference>
<dbReference type="GO" id="GO:0006281">
    <property type="term" value="P:DNA repair"/>
    <property type="evidence" value="ECO:0007669"/>
    <property type="project" value="TreeGrafter"/>
</dbReference>